<sequence length="139" mass="15483">KHEEKSFHMVSGCVACMYAYNCKLVMLGLFTHKWGSYIIGNNILVGYLCTICLPAYNTTDTMSPCSPVLNIIQKSHDACCCLSISTGMNEYSDPPEEQKPRSVPSQSAASFMARRFEKGERNPAKVCLSKQLILYARSL</sequence>
<organism evidence="2 3">
    <name type="scientific">Aegilops tauschii subsp. strangulata</name>
    <name type="common">Goatgrass</name>
    <dbReference type="NCBI Taxonomy" id="200361"/>
    <lineage>
        <taxon>Eukaryota</taxon>
        <taxon>Viridiplantae</taxon>
        <taxon>Streptophyta</taxon>
        <taxon>Embryophyta</taxon>
        <taxon>Tracheophyta</taxon>
        <taxon>Spermatophyta</taxon>
        <taxon>Magnoliopsida</taxon>
        <taxon>Liliopsida</taxon>
        <taxon>Poales</taxon>
        <taxon>Poaceae</taxon>
        <taxon>BOP clade</taxon>
        <taxon>Pooideae</taxon>
        <taxon>Triticodae</taxon>
        <taxon>Triticeae</taxon>
        <taxon>Triticinae</taxon>
        <taxon>Aegilops</taxon>
    </lineage>
</organism>
<dbReference type="Proteomes" id="UP000015105">
    <property type="component" value="Chromosome 5D"/>
</dbReference>
<dbReference type="EnsemblPlants" id="AET5Gv21023700.10">
    <property type="protein sequence ID" value="AET5Gv21023700.10"/>
    <property type="gene ID" value="AET5Gv21023700"/>
</dbReference>
<dbReference type="Gramene" id="AET5Gv21023700.10">
    <property type="protein sequence ID" value="AET5Gv21023700.10"/>
    <property type="gene ID" value="AET5Gv21023700"/>
</dbReference>
<reference evidence="3" key="1">
    <citation type="journal article" date="2014" name="Science">
        <title>Ancient hybridizations among the ancestral genomes of bread wheat.</title>
        <authorList>
            <consortium name="International Wheat Genome Sequencing Consortium,"/>
            <person name="Marcussen T."/>
            <person name="Sandve S.R."/>
            <person name="Heier L."/>
            <person name="Spannagl M."/>
            <person name="Pfeifer M."/>
            <person name="Jakobsen K.S."/>
            <person name="Wulff B.B."/>
            <person name="Steuernagel B."/>
            <person name="Mayer K.F."/>
            <person name="Olsen O.A."/>
        </authorList>
    </citation>
    <scope>NUCLEOTIDE SEQUENCE [LARGE SCALE GENOMIC DNA]</scope>
    <source>
        <strain evidence="3">cv. AL8/78</strain>
    </source>
</reference>
<reference evidence="2" key="3">
    <citation type="journal article" date="2017" name="Nature">
        <title>Genome sequence of the progenitor of the wheat D genome Aegilops tauschii.</title>
        <authorList>
            <person name="Luo M.C."/>
            <person name="Gu Y.Q."/>
            <person name="Puiu D."/>
            <person name="Wang H."/>
            <person name="Twardziok S.O."/>
            <person name="Deal K.R."/>
            <person name="Huo N."/>
            <person name="Zhu T."/>
            <person name="Wang L."/>
            <person name="Wang Y."/>
            <person name="McGuire P.E."/>
            <person name="Liu S."/>
            <person name="Long H."/>
            <person name="Ramasamy R.K."/>
            <person name="Rodriguez J.C."/>
            <person name="Van S.L."/>
            <person name="Yuan L."/>
            <person name="Wang Z."/>
            <person name="Xia Z."/>
            <person name="Xiao L."/>
            <person name="Anderson O.D."/>
            <person name="Ouyang S."/>
            <person name="Liang Y."/>
            <person name="Zimin A.V."/>
            <person name="Pertea G."/>
            <person name="Qi P."/>
            <person name="Bennetzen J.L."/>
            <person name="Dai X."/>
            <person name="Dawson M.W."/>
            <person name="Muller H.G."/>
            <person name="Kugler K."/>
            <person name="Rivarola-Duarte L."/>
            <person name="Spannagl M."/>
            <person name="Mayer K.F.X."/>
            <person name="Lu F.H."/>
            <person name="Bevan M.W."/>
            <person name="Leroy P."/>
            <person name="Li P."/>
            <person name="You F.M."/>
            <person name="Sun Q."/>
            <person name="Liu Z."/>
            <person name="Lyons E."/>
            <person name="Wicker T."/>
            <person name="Salzberg S.L."/>
            <person name="Devos K.M."/>
            <person name="Dvorak J."/>
        </authorList>
    </citation>
    <scope>NUCLEOTIDE SEQUENCE [LARGE SCALE GENOMIC DNA]</scope>
    <source>
        <strain evidence="2">cv. AL8/78</strain>
    </source>
</reference>
<feature type="transmembrane region" description="Helical" evidence="1">
    <location>
        <begin position="37"/>
        <end position="56"/>
    </location>
</feature>
<evidence type="ECO:0000313" key="3">
    <source>
        <dbReference type="Proteomes" id="UP000015105"/>
    </source>
</evidence>
<reference evidence="3" key="2">
    <citation type="journal article" date="2017" name="Nat. Plants">
        <title>The Aegilops tauschii genome reveals multiple impacts of transposons.</title>
        <authorList>
            <person name="Zhao G."/>
            <person name="Zou C."/>
            <person name="Li K."/>
            <person name="Wang K."/>
            <person name="Li T."/>
            <person name="Gao L."/>
            <person name="Zhang X."/>
            <person name="Wang H."/>
            <person name="Yang Z."/>
            <person name="Liu X."/>
            <person name="Jiang W."/>
            <person name="Mao L."/>
            <person name="Kong X."/>
            <person name="Jiao Y."/>
            <person name="Jia J."/>
        </authorList>
    </citation>
    <scope>NUCLEOTIDE SEQUENCE [LARGE SCALE GENOMIC DNA]</scope>
    <source>
        <strain evidence="3">cv. AL8/78</strain>
    </source>
</reference>
<name>A0A453M340_AEGTS</name>
<protein>
    <submittedName>
        <fullName evidence="2">Uncharacterized protein</fullName>
    </submittedName>
</protein>
<proteinExistence type="predicted"/>
<keyword evidence="1" id="KW-0812">Transmembrane</keyword>
<keyword evidence="1" id="KW-1133">Transmembrane helix</keyword>
<feature type="transmembrane region" description="Helical" evidence="1">
    <location>
        <begin position="6"/>
        <end position="30"/>
    </location>
</feature>
<reference evidence="2" key="4">
    <citation type="submission" date="2019-03" db="UniProtKB">
        <authorList>
            <consortium name="EnsemblPlants"/>
        </authorList>
    </citation>
    <scope>IDENTIFICATION</scope>
</reference>
<dbReference type="AlphaFoldDB" id="A0A453M340"/>
<keyword evidence="1" id="KW-0472">Membrane</keyword>
<evidence type="ECO:0000313" key="2">
    <source>
        <dbReference type="EnsemblPlants" id="AET5Gv21023700.10"/>
    </source>
</evidence>
<reference evidence="2" key="5">
    <citation type="journal article" date="2021" name="G3 (Bethesda)">
        <title>Aegilops tauschii genome assembly Aet v5.0 features greater sequence contiguity and improved annotation.</title>
        <authorList>
            <person name="Wang L."/>
            <person name="Zhu T."/>
            <person name="Rodriguez J.C."/>
            <person name="Deal K.R."/>
            <person name="Dubcovsky J."/>
            <person name="McGuire P.E."/>
            <person name="Lux T."/>
            <person name="Spannagl M."/>
            <person name="Mayer K.F.X."/>
            <person name="Baldrich P."/>
            <person name="Meyers B.C."/>
            <person name="Huo N."/>
            <person name="Gu Y.Q."/>
            <person name="Zhou H."/>
            <person name="Devos K.M."/>
            <person name="Bennetzen J.L."/>
            <person name="Unver T."/>
            <person name="Budak H."/>
            <person name="Gulick P.J."/>
            <person name="Galiba G."/>
            <person name="Kalapos B."/>
            <person name="Nelson D.R."/>
            <person name="Li P."/>
            <person name="You F.M."/>
            <person name="Luo M.C."/>
            <person name="Dvorak J."/>
        </authorList>
    </citation>
    <scope>NUCLEOTIDE SEQUENCE [LARGE SCALE GENOMIC DNA]</scope>
    <source>
        <strain evidence="2">cv. AL8/78</strain>
    </source>
</reference>
<keyword evidence="3" id="KW-1185">Reference proteome</keyword>
<accession>A0A453M340</accession>
<evidence type="ECO:0000256" key="1">
    <source>
        <dbReference type="SAM" id="Phobius"/>
    </source>
</evidence>